<accession>A0AAV5V0Y9</accession>
<name>A0AAV5V0Y9_9BILA</name>
<gene>
    <name evidence="1" type="ORF">PFISCL1PPCAC_4502</name>
</gene>
<dbReference type="EMBL" id="BTSY01000002">
    <property type="protein sequence ID" value="GMT13205.1"/>
    <property type="molecule type" value="Genomic_DNA"/>
</dbReference>
<feature type="non-terminal residue" evidence="1">
    <location>
        <position position="90"/>
    </location>
</feature>
<organism evidence="1 2">
    <name type="scientific">Pristionchus fissidentatus</name>
    <dbReference type="NCBI Taxonomy" id="1538716"/>
    <lineage>
        <taxon>Eukaryota</taxon>
        <taxon>Metazoa</taxon>
        <taxon>Ecdysozoa</taxon>
        <taxon>Nematoda</taxon>
        <taxon>Chromadorea</taxon>
        <taxon>Rhabditida</taxon>
        <taxon>Rhabditina</taxon>
        <taxon>Diplogasteromorpha</taxon>
        <taxon>Diplogasteroidea</taxon>
        <taxon>Neodiplogasteridae</taxon>
        <taxon>Pristionchus</taxon>
    </lineage>
</organism>
<dbReference type="AlphaFoldDB" id="A0AAV5V0Y9"/>
<protein>
    <recommendedName>
        <fullName evidence="3">Ribosomal protein</fullName>
    </recommendedName>
</protein>
<keyword evidence="2" id="KW-1185">Reference proteome</keyword>
<sequence>MALARCLINILTNLRASPSDLRSRSSFALESIISMAMRSWAASKFCHRPFIWRFSITRISFRFEISIIVRTGTKNILGQDIMGHKWLLLV</sequence>
<evidence type="ECO:0000313" key="1">
    <source>
        <dbReference type="EMBL" id="GMT13205.1"/>
    </source>
</evidence>
<evidence type="ECO:0008006" key="3">
    <source>
        <dbReference type="Google" id="ProtNLM"/>
    </source>
</evidence>
<dbReference type="Proteomes" id="UP001432322">
    <property type="component" value="Unassembled WGS sequence"/>
</dbReference>
<evidence type="ECO:0000313" key="2">
    <source>
        <dbReference type="Proteomes" id="UP001432322"/>
    </source>
</evidence>
<comment type="caution">
    <text evidence="1">The sequence shown here is derived from an EMBL/GenBank/DDBJ whole genome shotgun (WGS) entry which is preliminary data.</text>
</comment>
<proteinExistence type="predicted"/>
<reference evidence="1" key="1">
    <citation type="submission" date="2023-10" db="EMBL/GenBank/DDBJ databases">
        <title>Genome assembly of Pristionchus species.</title>
        <authorList>
            <person name="Yoshida K."/>
            <person name="Sommer R.J."/>
        </authorList>
    </citation>
    <scope>NUCLEOTIDE SEQUENCE</scope>
    <source>
        <strain evidence="1">RS5133</strain>
    </source>
</reference>